<accession>A0ABQ4IM34</accession>
<comment type="caution">
    <text evidence="2">The sequence shown here is derived from an EMBL/GenBank/DDBJ whole genome shotgun (WGS) entry which is preliminary data.</text>
</comment>
<dbReference type="EMBL" id="BOPA01000059">
    <property type="protein sequence ID" value="GIJ18983.1"/>
    <property type="molecule type" value="Genomic_DNA"/>
</dbReference>
<dbReference type="Proteomes" id="UP000647860">
    <property type="component" value="Unassembled WGS sequence"/>
</dbReference>
<keyword evidence="3" id="KW-1185">Reference proteome</keyword>
<organism evidence="2 3">
    <name type="scientific">Micromonospora gifhornensis</name>
    <dbReference type="NCBI Taxonomy" id="84594"/>
    <lineage>
        <taxon>Bacteria</taxon>
        <taxon>Bacillati</taxon>
        <taxon>Actinomycetota</taxon>
        <taxon>Actinomycetes</taxon>
        <taxon>Micromonosporales</taxon>
        <taxon>Micromonosporaceae</taxon>
        <taxon>Micromonospora</taxon>
    </lineage>
</organism>
<feature type="compositionally biased region" description="Basic and acidic residues" evidence="1">
    <location>
        <begin position="1"/>
        <end position="17"/>
    </location>
</feature>
<sequence>MAKHRAPVDDRRSRREGIGSAAPSPTANLRWPVPRQDVAESWPAPRQERAEDRSAPRQDRTEGWSGLGQERGLMWPSPPPHSPDGRPVLQQEHPLNAAGPLGRTPVVGVARVPATSRLTPPGREVRNQGPRPVRRPAVLPAPAGRHRRAGESEC</sequence>
<feature type="region of interest" description="Disordered" evidence="1">
    <location>
        <begin position="1"/>
        <end position="154"/>
    </location>
</feature>
<evidence type="ECO:0000313" key="2">
    <source>
        <dbReference type="EMBL" id="GIJ18983.1"/>
    </source>
</evidence>
<feature type="compositionally biased region" description="Basic and acidic residues" evidence="1">
    <location>
        <begin position="46"/>
        <end position="62"/>
    </location>
</feature>
<evidence type="ECO:0000313" key="3">
    <source>
        <dbReference type="Proteomes" id="UP000647860"/>
    </source>
</evidence>
<feature type="compositionally biased region" description="Low complexity" evidence="1">
    <location>
        <begin position="129"/>
        <end position="143"/>
    </location>
</feature>
<proteinExistence type="predicted"/>
<name>A0ABQ4IM34_9ACTN</name>
<evidence type="ECO:0000256" key="1">
    <source>
        <dbReference type="SAM" id="MobiDB-lite"/>
    </source>
</evidence>
<protein>
    <submittedName>
        <fullName evidence="2">Uncharacterized protein</fullName>
    </submittedName>
</protein>
<reference evidence="2 3" key="1">
    <citation type="submission" date="2021-01" db="EMBL/GenBank/DDBJ databases">
        <title>Whole genome shotgun sequence of Verrucosispora gifhornensis NBRC 16317.</title>
        <authorList>
            <person name="Komaki H."/>
            <person name="Tamura T."/>
        </authorList>
    </citation>
    <scope>NUCLEOTIDE SEQUENCE [LARGE SCALE GENOMIC DNA]</scope>
    <source>
        <strain evidence="2 3">NBRC 16317</strain>
    </source>
</reference>
<gene>
    <name evidence="2" type="ORF">Vgi01_56670</name>
</gene>